<dbReference type="NCBIfam" id="TIGR01430">
    <property type="entry name" value="aden_deam"/>
    <property type="match status" value="1"/>
</dbReference>
<evidence type="ECO:0000313" key="8">
    <source>
        <dbReference type="EMBL" id="SDS88292.1"/>
    </source>
</evidence>
<dbReference type="AlphaFoldDB" id="A0A1H1VU62"/>
<feature type="binding site" evidence="5">
    <location>
        <position position="16"/>
    </location>
    <ligand>
        <name>Zn(2+)</name>
        <dbReference type="ChEBI" id="CHEBI:29105"/>
        <note>catalytic</note>
    </ligand>
</feature>
<dbReference type="GO" id="GO:0008270">
    <property type="term" value="F:zinc ion binding"/>
    <property type="evidence" value="ECO:0007669"/>
    <property type="project" value="UniProtKB-UniRule"/>
</dbReference>
<dbReference type="CDD" id="cd01320">
    <property type="entry name" value="ADA"/>
    <property type="match status" value="1"/>
</dbReference>
<evidence type="ECO:0000259" key="6">
    <source>
        <dbReference type="Pfam" id="PF00962"/>
    </source>
</evidence>
<dbReference type="HAMAP" id="MF_01962">
    <property type="entry name" value="Adenine_deaminase"/>
    <property type="match status" value="1"/>
</dbReference>
<comment type="function">
    <text evidence="5">Catalyzes the hydrolytic deamination of adenine to hypoxanthine. Plays an important role in the purine salvage pathway and in nitrogen catabolism.</text>
</comment>
<feature type="site" description="Important for catalytic activity" evidence="5">
    <location>
        <position position="218"/>
    </location>
</feature>
<dbReference type="InterPro" id="IPR032466">
    <property type="entry name" value="Metal_Hydrolase"/>
</dbReference>
<dbReference type="Proteomes" id="UP000893823">
    <property type="component" value="Unassembled WGS sequence"/>
</dbReference>
<evidence type="ECO:0000256" key="4">
    <source>
        <dbReference type="ARBA" id="ARBA00023080"/>
    </source>
</evidence>
<dbReference type="Pfam" id="PF00962">
    <property type="entry name" value="A_deaminase"/>
    <property type="match status" value="1"/>
</dbReference>
<dbReference type="STRING" id="589382.SAMN04489721_2083"/>
<feature type="domain" description="Adenosine deaminase" evidence="6">
    <location>
        <begin position="9"/>
        <end position="330"/>
    </location>
</feature>
<dbReference type="SUPFAM" id="SSF51556">
    <property type="entry name" value="Metallo-dependent hydrolases"/>
    <property type="match status" value="1"/>
</dbReference>
<reference evidence="7" key="3">
    <citation type="submission" date="2022-06" db="EMBL/GenBank/DDBJ databases">
        <title>Genomic Encyclopedia of Type Strains, Phase III (KMG-III): the genomes of soil and plant-associated and newly described type strains.</title>
        <authorList>
            <person name="Whitman W."/>
        </authorList>
    </citation>
    <scope>NUCLEOTIDE SEQUENCE</scope>
    <source>
        <strain evidence="7">CPCC 202695</strain>
    </source>
</reference>
<evidence type="ECO:0000256" key="2">
    <source>
        <dbReference type="ARBA" id="ARBA00022801"/>
    </source>
</evidence>
<evidence type="ECO:0000313" key="10">
    <source>
        <dbReference type="Proteomes" id="UP000893823"/>
    </source>
</evidence>
<feature type="binding site" evidence="5">
    <location>
        <position position="14"/>
    </location>
    <ligand>
        <name>Zn(2+)</name>
        <dbReference type="ChEBI" id="CHEBI:29105"/>
        <note>catalytic</note>
    </ligand>
</feature>
<comment type="cofactor">
    <cofactor evidence="5">
        <name>Zn(2+)</name>
        <dbReference type="ChEBI" id="CHEBI:29105"/>
    </cofactor>
    <text evidence="5">Binds 1 zinc ion per subunit.</text>
</comment>
<proteinExistence type="inferred from homology"/>
<dbReference type="NCBIfam" id="NF006850">
    <property type="entry name" value="PRK09358.1-6"/>
    <property type="match status" value="1"/>
</dbReference>
<dbReference type="GO" id="GO:0005829">
    <property type="term" value="C:cytosol"/>
    <property type="evidence" value="ECO:0007669"/>
    <property type="project" value="TreeGrafter"/>
</dbReference>
<keyword evidence="2 5" id="KW-0378">Hydrolase</keyword>
<name>A0A1H1VU62_9MICO</name>
<sequence>MTANVIDWPTAELHVHLEGTMEVELLVELARRNGVVLPTYDPDVLRESYAFADLQEFLDRLYANLGVLRTEQDFHDLASAYLRRAHRASVRRAEMFFDPQTHLGNGIPFEAVIGGLASALDEARRDLGMSIALIPCLLRERGADAAMDMLDVILPFREHFVGLGMVSTEVGHPPHLFAEVYARAASAGLHLVAHAGEEGPPEYVREAVDVLHVERVDHGNRSMEDPDLVRRLAELRMPLTVCPLSNVALGTAPRELSRHPLPAMMAAGLVVTVNSDDPAYFGGYIDDNYRAIASALPLDAEALATLARNSFTASFAEPREKDTWIAEVDAVLAAATG</sequence>
<feature type="binding site" evidence="5">
    <location>
        <position position="276"/>
    </location>
    <ligand>
        <name>Zn(2+)</name>
        <dbReference type="ChEBI" id="CHEBI:29105"/>
        <note>catalytic</note>
    </ligand>
</feature>
<keyword evidence="4 5" id="KW-0546">Nucleotide metabolism</keyword>
<keyword evidence="1 5" id="KW-0479">Metal-binding</keyword>
<dbReference type="EC" id="3.5.4.2" evidence="5"/>
<organism evidence="8 9">
    <name type="scientific">Agromyces flavus</name>
    <dbReference type="NCBI Taxonomy" id="589382"/>
    <lineage>
        <taxon>Bacteria</taxon>
        <taxon>Bacillati</taxon>
        <taxon>Actinomycetota</taxon>
        <taxon>Actinomycetes</taxon>
        <taxon>Micrococcales</taxon>
        <taxon>Microbacteriaceae</taxon>
        <taxon>Agromyces</taxon>
    </lineage>
</organism>
<reference evidence="8" key="2">
    <citation type="submission" date="2016-10" db="EMBL/GenBank/DDBJ databases">
        <authorList>
            <person name="de Groot N.N."/>
        </authorList>
    </citation>
    <scope>NUCLEOTIDE SEQUENCE [LARGE SCALE GENOMIC DNA]</scope>
    <source>
        <strain evidence="8">CPCC 202695</strain>
    </source>
</reference>
<evidence type="ECO:0000256" key="1">
    <source>
        <dbReference type="ARBA" id="ARBA00022723"/>
    </source>
</evidence>
<feature type="binding site" evidence="5">
    <location>
        <position position="194"/>
    </location>
    <ligand>
        <name>Zn(2+)</name>
        <dbReference type="ChEBI" id="CHEBI:29105"/>
        <note>catalytic</note>
    </ligand>
</feature>
<dbReference type="Proteomes" id="UP000199482">
    <property type="component" value="Chromosome I"/>
</dbReference>
<protein>
    <recommendedName>
        <fullName evidence="5">Adenine deaminase</fullName>
        <shortName evidence="5">ADE</shortName>
        <ecNumber evidence="5">3.5.4.2</ecNumber>
    </recommendedName>
    <alternativeName>
        <fullName evidence="5">Adenine aminohydrolase</fullName>
        <shortName evidence="5">AAH</shortName>
    </alternativeName>
</protein>
<accession>A0A1H1VU62</accession>
<keyword evidence="10" id="KW-1185">Reference proteome</keyword>
<dbReference type="RefSeq" id="WP_229724323.1">
    <property type="nucleotide sequence ID" value="NZ_BMDN01000001.1"/>
</dbReference>
<comment type="similarity">
    <text evidence="5">Belongs to the metallo-dependent hydrolases superfamily. Adenosine and AMP deaminases family. Adenine deaminase type 2 subfamily.</text>
</comment>
<dbReference type="GO" id="GO:0009117">
    <property type="term" value="P:nucleotide metabolic process"/>
    <property type="evidence" value="ECO:0007669"/>
    <property type="project" value="UniProtKB-KW"/>
</dbReference>
<dbReference type="GO" id="GO:0043103">
    <property type="term" value="P:hypoxanthine salvage"/>
    <property type="evidence" value="ECO:0007669"/>
    <property type="project" value="UniProtKB-UniRule"/>
</dbReference>
<dbReference type="InterPro" id="IPR006330">
    <property type="entry name" value="Ado/ade_deaminase"/>
</dbReference>
<evidence type="ECO:0000256" key="3">
    <source>
        <dbReference type="ARBA" id="ARBA00022833"/>
    </source>
</evidence>
<reference evidence="9" key="1">
    <citation type="submission" date="2016-10" db="EMBL/GenBank/DDBJ databases">
        <authorList>
            <person name="Varghese N."/>
            <person name="Submissions S."/>
        </authorList>
    </citation>
    <scope>NUCLEOTIDE SEQUENCE [LARGE SCALE GENOMIC DNA]</scope>
    <source>
        <strain evidence="9">CPCC 202695</strain>
    </source>
</reference>
<dbReference type="PANTHER" id="PTHR43114:SF6">
    <property type="entry name" value="ADENINE DEAMINASE"/>
    <property type="match status" value="1"/>
</dbReference>
<dbReference type="EMBL" id="SODL02000001">
    <property type="protein sequence ID" value="MCP2366010.1"/>
    <property type="molecule type" value="Genomic_DNA"/>
</dbReference>
<dbReference type="InterPro" id="IPR001365">
    <property type="entry name" value="A_deaminase_dom"/>
</dbReference>
<comment type="catalytic activity">
    <reaction evidence="5">
        <text>adenine + H2O + H(+) = hypoxanthine + NH4(+)</text>
        <dbReference type="Rhea" id="RHEA:23688"/>
        <dbReference type="ChEBI" id="CHEBI:15377"/>
        <dbReference type="ChEBI" id="CHEBI:15378"/>
        <dbReference type="ChEBI" id="CHEBI:16708"/>
        <dbReference type="ChEBI" id="CHEBI:17368"/>
        <dbReference type="ChEBI" id="CHEBI:28938"/>
        <dbReference type="EC" id="3.5.4.2"/>
    </reaction>
</comment>
<dbReference type="EMBL" id="LT629755">
    <property type="protein sequence ID" value="SDS88292.1"/>
    <property type="molecule type" value="Genomic_DNA"/>
</dbReference>
<dbReference type="PANTHER" id="PTHR43114">
    <property type="entry name" value="ADENINE DEAMINASE"/>
    <property type="match status" value="1"/>
</dbReference>
<keyword evidence="3 5" id="KW-0862">Zinc</keyword>
<dbReference type="GO" id="GO:0006146">
    <property type="term" value="P:adenine catabolic process"/>
    <property type="evidence" value="ECO:0007669"/>
    <property type="project" value="UniProtKB-UniRule"/>
</dbReference>
<evidence type="ECO:0000256" key="5">
    <source>
        <dbReference type="HAMAP-Rule" id="MF_01962"/>
    </source>
</evidence>
<evidence type="ECO:0000313" key="9">
    <source>
        <dbReference type="Proteomes" id="UP000199482"/>
    </source>
</evidence>
<dbReference type="GO" id="GO:0000034">
    <property type="term" value="F:adenine deaminase activity"/>
    <property type="evidence" value="ECO:0007669"/>
    <property type="project" value="UniProtKB-UniRule"/>
</dbReference>
<evidence type="ECO:0000313" key="7">
    <source>
        <dbReference type="EMBL" id="MCP2366010.1"/>
    </source>
</evidence>
<dbReference type="InterPro" id="IPR028892">
    <property type="entry name" value="ADE"/>
</dbReference>
<gene>
    <name evidence="7" type="ORF">BCL57_000152</name>
    <name evidence="8" type="ORF">SAMN04489721_2083</name>
</gene>
<feature type="active site" description="Proton donor" evidence="5">
    <location>
        <position position="197"/>
    </location>
</feature>
<feature type="binding site" evidence="5">
    <location>
        <position position="277"/>
    </location>
    <ligand>
        <name>substrate</name>
    </ligand>
</feature>
<dbReference type="Gene3D" id="3.20.20.140">
    <property type="entry name" value="Metal-dependent hydrolases"/>
    <property type="match status" value="1"/>
</dbReference>